<dbReference type="RefSeq" id="XP_027357464.1">
    <property type="nucleotide sequence ID" value="XM_027501663.1"/>
</dbReference>
<dbReference type="KEGG" id="aprc:113866865"/>
<reference evidence="3" key="2">
    <citation type="submission" date="2025-08" db="UniProtKB">
        <authorList>
            <consortium name="RefSeq"/>
        </authorList>
    </citation>
    <scope>IDENTIFICATION</scope>
    <source>
        <tissue evidence="3">Young leaves</tissue>
    </source>
</reference>
<proteinExistence type="predicted"/>
<protein>
    <submittedName>
        <fullName evidence="3">Uncharacterized protein LOC113866865</fullName>
    </submittedName>
</protein>
<accession>A0A8B8LRG5</accession>
<dbReference type="GeneID" id="113866865"/>
<gene>
    <name evidence="3" type="primary">LOC113866865</name>
</gene>
<dbReference type="InterPro" id="IPR041588">
    <property type="entry name" value="Integrase_H2C2"/>
</dbReference>
<dbReference type="Gene3D" id="1.10.340.70">
    <property type="match status" value="1"/>
</dbReference>
<name>A0A8B8LRG5_ABRPR</name>
<reference evidence="2" key="1">
    <citation type="journal article" date="2019" name="Toxins">
        <title>Detection of Abrin-Like and Prepropulchellin-Like Toxin Genes and Transcripts Using Whole Genome Sequencing and Full-Length Transcript Sequencing of Abrus precatorius.</title>
        <authorList>
            <person name="Hovde B.T."/>
            <person name="Daligault H.E."/>
            <person name="Hanschen E.R."/>
            <person name="Kunde Y.A."/>
            <person name="Johnson M.B."/>
            <person name="Starkenburg S.R."/>
            <person name="Johnson S.L."/>
        </authorList>
    </citation>
    <scope>NUCLEOTIDE SEQUENCE [LARGE SCALE GENOMIC DNA]</scope>
</reference>
<evidence type="ECO:0000313" key="3">
    <source>
        <dbReference type="RefSeq" id="XP_027357464.1"/>
    </source>
</evidence>
<keyword evidence="2" id="KW-1185">Reference proteome</keyword>
<dbReference type="AlphaFoldDB" id="A0A8B8LRG5"/>
<evidence type="ECO:0000313" key="2">
    <source>
        <dbReference type="Proteomes" id="UP000694853"/>
    </source>
</evidence>
<dbReference type="Proteomes" id="UP000694853">
    <property type="component" value="Unplaced"/>
</dbReference>
<sequence length="144" mass="16794">MYKLGRQNIVADAFLRQYNDIDFLTSLHIINCNLHNELHKALPEDLVTSSLLDNLQLDSSNRLSTRDDILYDQDHIYVPAIGDLRTLLLREFYNTPLRGHVGVPKTYSRLTKNFNWPLMRKDVQELVYGSMYHMPTSQTTNRTP</sequence>
<dbReference type="Pfam" id="PF17921">
    <property type="entry name" value="Integrase_H2C2"/>
    <property type="match status" value="1"/>
</dbReference>
<evidence type="ECO:0000259" key="1">
    <source>
        <dbReference type="Pfam" id="PF17921"/>
    </source>
</evidence>
<feature type="domain" description="Integrase zinc-binding" evidence="1">
    <location>
        <begin position="83"/>
        <end position="127"/>
    </location>
</feature>
<organism evidence="2 3">
    <name type="scientific">Abrus precatorius</name>
    <name type="common">Indian licorice</name>
    <name type="synonym">Glycine abrus</name>
    <dbReference type="NCBI Taxonomy" id="3816"/>
    <lineage>
        <taxon>Eukaryota</taxon>
        <taxon>Viridiplantae</taxon>
        <taxon>Streptophyta</taxon>
        <taxon>Embryophyta</taxon>
        <taxon>Tracheophyta</taxon>
        <taxon>Spermatophyta</taxon>
        <taxon>Magnoliopsida</taxon>
        <taxon>eudicotyledons</taxon>
        <taxon>Gunneridae</taxon>
        <taxon>Pentapetalae</taxon>
        <taxon>rosids</taxon>
        <taxon>fabids</taxon>
        <taxon>Fabales</taxon>
        <taxon>Fabaceae</taxon>
        <taxon>Papilionoideae</taxon>
        <taxon>50 kb inversion clade</taxon>
        <taxon>NPAAA clade</taxon>
        <taxon>indigoferoid/millettioid clade</taxon>
        <taxon>Abreae</taxon>
        <taxon>Abrus</taxon>
    </lineage>
</organism>
<dbReference type="OrthoDB" id="1226522at2759"/>